<proteinExistence type="predicted"/>
<organism evidence="1 2">
    <name type="scientific">Lithospermum erythrorhizon</name>
    <name type="common">Purple gromwell</name>
    <name type="synonym">Lithospermum officinale var. erythrorhizon</name>
    <dbReference type="NCBI Taxonomy" id="34254"/>
    <lineage>
        <taxon>Eukaryota</taxon>
        <taxon>Viridiplantae</taxon>
        <taxon>Streptophyta</taxon>
        <taxon>Embryophyta</taxon>
        <taxon>Tracheophyta</taxon>
        <taxon>Spermatophyta</taxon>
        <taxon>Magnoliopsida</taxon>
        <taxon>eudicotyledons</taxon>
        <taxon>Gunneridae</taxon>
        <taxon>Pentapetalae</taxon>
        <taxon>asterids</taxon>
        <taxon>lamiids</taxon>
        <taxon>Boraginales</taxon>
        <taxon>Boraginaceae</taxon>
        <taxon>Boraginoideae</taxon>
        <taxon>Lithospermeae</taxon>
        <taxon>Lithospermum</taxon>
    </lineage>
</organism>
<keyword evidence="2" id="KW-1185">Reference proteome</keyword>
<comment type="caution">
    <text evidence="1">The sequence shown here is derived from an EMBL/GenBank/DDBJ whole genome shotgun (WGS) entry which is preliminary data.</text>
</comment>
<protein>
    <submittedName>
        <fullName evidence="1">Uncharacterized protein</fullName>
    </submittedName>
</protein>
<accession>A0AAV3RZ46</accession>
<sequence>MSFTDRVDVVPLPKGFVLPQFTQFGDSRNSRKTYARREVYSIGDTTARKEENISFNDKDLVGIEFPHDDPVVIA</sequence>
<dbReference type="EMBL" id="BAABME010012436">
    <property type="protein sequence ID" value="GAA0185116.1"/>
    <property type="molecule type" value="Genomic_DNA"/>
</dbReference>
<evidence type="ECO:0000313" key="1">
    <source>
        <dbReference type="EMBL" id="GAA0185116.1"/>
    </source>
</evidence>
<gene>
    <name evidence="1" type="ORF">LIER_32404</name>
</gene>
<dbReference type="Proteomes" id="UP001454036">
    <property type="component" value="Unassembled WGS sequence"/>
</dbReference>
<reference evidence="1 2" key="1">
    <citation type="submission" date="2024-01" db="EMBL/GenBank/DDBJ databases">
        <title>The complete chloroplast genome sequence of Lithospermum erythrorhizon: insights into the phylogenetic relationship among Boraginaceae species and the maternal lineages of purple gromwells.</title>
        <authorList>
            <person name="Okada T."/>
            <person name="Watanabe K."/>
        </authorList>
    </citation>
    <scope>NUCLEOTIDE SEQUENCE [LARGE SCALE GENOMIC DNA]</scope>
</reference>
<name>A0AAV3RZ46_LITER</name>
<evidence type="ECO:0000313" key="2">
    <source>
        <dbReference type="Proteomes" id="UP001454036"/>
    </source>
</evidence>
<dbReference type="AlphaFoldDB" id="A0AAV3RZ46"/>